<sequence length="2007" mass="219400">MPADEGSEAGGGGGQDNPAFCHDEDGASSCANSNSTASVGPDSAADNKSETKIEMGDETDTAPKPNHNGVNGKSKNGDVSFLNSTVGSNGSANDASDKKEQVEAVNLELVSMKPYNGSNNAQTKNQEACELPVDPYEEYFVPVNEHRKYISRSTEGEIETTVAGVRFDLGPGVGREGLSLRDPTAGLVDYSHWLRALRGEKLYVTKDKRSTGSYWKRVLCWGFGFFIVAIAAIFVILIATGIIPTREGMKPLLNGEKTTSRKLDITQESKSHEYMENPPPSPPPIISTAPTWPTTDETLYTFVPRALDGLVTLNDLEWSPAMDDSKSRVYRDVAKEIENSLSNMLKINNNSPSIKVYAISRNGEVKFRINQPTYEKPEENQSYFEKLFRQSGNALGKYRIKKLKVDALIDQCQSKNFECSDGCVYDYVEGIFKCVCPAGKSLDKSGKKCMDNDVLVDIQGRSKTHDDEFHFTHNTKWGGYYDLPTIEPETDPESIAEPTAEPKAFAEPTSEPKPSAEPKSEPEPPTPPESEPEPPSEPVSESEPSAEPKSEPEPSAEPTSHTEPSAEPASEKEPSAEPESEPKPSAEPKSEPKPSAEPASDAEPSTEPASGSEPSAEPKGEPEPSAEPEGHAEPSAEPESHAEPSSEPTAKSEPSAEPNSEQKAQPEPTTHAQPPAGASAEQEPSAEPKIKSEFSAGSISHSKTFTEPASEPEPSAEPKSEPEPAAEPTNHGEASAEPTAQPEPSAEPNSEPKPRSEPTIHAEPTAEPNSEPEFIAESKSKQESAPESHAEPTSETEPSAEPKPRLEPTSHAEPSVEPTSPAEPSVEPLAEPTSEPEPRPEPGSEPEPSPEPASEPEPSSEHTNGHHSPITIENESEIYKYEPTVTSTSEPPTVIGLKKNIEITTEPQKPRNELQESDQPDQIPNIDRRGGEHNIPKPFLKHPLEKPEIGKTIDSRTGGTSGSENNEEAYNDITDESFPGEFGKNSAQPAKNSKKDEKRLQKTYRQHKITDHLIPQVTVNKPVEPTHIPFDKHSEEVSMTSQVPVLPIEIQMDITTEAEGKSDSSTSTHELVKETITNMNPLKAITPDTKTTAQIPILPDEIQTTDNSRQEHTEPTVNFQEEKTMNEMLPEMKNESTSQQVPSIDTATTIPQKFPDQEQQEVTKSKIDALDMDSSRTNKQTTAHYDSHASDPNAENDIKPVTEDISGDTPEVSSYQFALSATDKTMVPKDFEELDEAELRVVPLGKKDNFEQIPKLGEEQMRTKKNKELDLDKAGGKDIPILASATPEDNDTEDVPLKTIYILSSFNGSDTPQHVTSKDEMTTIPSHVDPRKLIPVSEATDDTFQTTESTVTIAVNDQQTISVDSQKLNQVDKDYSVNDEGKEDEIGALNKEVKLNSNTSQDVTGGRTKTIPQTQHDLPEELDQFLNEPMNGESVKSSPSAVSLNTSEIYFSKCKSGQFQCTNGTSRDGAYCVSLSAKCDSENDCSDGSDEMNCKEEGCPGNFQCASGQCLKRHLVCNGIVDCDDGSDEKECGKWTCKFDEFQCPNGRCIPSLWQCNGRPDCENHADEYSCSESCGNDEYLCPTERWCIPQTWRCNGVSECLNGEDEKLCDCAVDQFRCGSGGCIPAEQLCDGVENCPDRSDEWNCLGDFIRNSSSSVETDKDSKEDEISTRSSLIRIKQSNGEYRFICSDGWSEDFSDQYCRTLGFASSETTQLIPQGSNKNLLQLVSNSNPNSSLVTNLERVVSCKSEKIVEVSCREFTCGSHENVGPTARLVGGTPASEGQWSSVALLKEPKHGAACTASVLSPLHALASYSCIYSHRQSSGWQLFVGGNLLKPHKVKNIVPYPQVKYNQFLYNNDIAFVELEEPLTFSRNVSAVCLPSQLLQPRQLCVTAGWGFPVNGEVDLQQYLKFLPVPTYDSQECNATSHYAGFITKHNICAGFTDTDKGPCYNDEGAPLMCVSESGRWEIQGLLSHHSRCSRGHPAIYSSLAPALSWLRNSIPALQIN</sequence>
<comment type="caution">
    <text evidence="1">The sequence shown here is derived from an EMBL/GenBank/DDBJ whole genome shotgun (WGS) entry which is preliminary data.</text>
</comment>
<accession>A0ACC2NVV1</accession>
<protein>
    <submittedName>
        <fullName evidence="1">Uncharacterized protein</fullName>
    </submittedName>
</protein>
<dbReference type="EMBL" id="CM056743">
    <property type="protein sequence ID" value="KAJ8673680.1"/>
    <property type="molecule type" value="Genomic_DNA"/>
</dbReference>
<keyword evidence="2" id="KW-1185">Reference proteome</keyword>
<reference evidence="1" key="1">
    <citation type="submission" date="2023-04" db="EMBL/GenBank/DDBJ databases">
        <title>A chromosome-level genome assembly of the parasitoid wasp Eretmocerus hayati.</title>
        <authorList>
            <person name="Zhong Y."/>
            <person name="Liu S."/>
            <person name="Liu Y."/>
        </authorList>
    </citation>
    <scope>NUCLEOTIDE SEQUENCE</scope>
    <source>
        <strain evidence="1">ZJU_SS_LIU_2023</strain>
    </source>
</reference>
<evidence type="ECO:0000313" key="2">
    <source>
        <dbReference type="Proteomes" id="UP001239111"/>
    </source>
</evidence>
<organism evidence="1 2">
    <name type="scientific">Eretmocerus hayati</name>
    <dbReference type="NCBI Taxonomy" id="131215"/>
    <lineage>
        <taxon>Eukaryota</taxon>
        <taxon>Metazoa</taxon>
        <taxon>Ecdysozoa</taxon>
        <taxon>Arthropoda</taxon>
        <taxon>Hexapoda</taxon>
        <taxon>Insecta</taxon>
        <taxon>Pterygota</taxon>
        <taxon>Neoptera</taxon>
        <taxon>Endopterygota</taxon>
        <taxon>Hymenoptera</taxon>
        <taxon>Apocrita</taxon>
        <taxon>Proctotrupomorpha</taxon>
        <taxon>Chalcidoidea</taxon>
        <taxon>Aphelinidae</taxon>
        <taxon>Aphelininae</taxon>
        <taxon>Eretmocerus</taxon>
    </lineage>
</organism>
<gene>
    <name evidence="1" type="ORF">QAD02_004942</name>
</gene>
<proteinExistence type="predicted"/>
<evidence type="ECO:0000313" key="1">
    <source>
        <dbReference type="EMBL" id="KAJ8673680.1"/>
    </source>
</evidence>
<name>A0ACC2NVV1_9HYME</name>
<dbReference type="Proteomes" id="UP001239111">
    <property type="component" value="Chromosome 3"/>
</dbReference>